<protein>
    <submittedName>
        <fullName evidence="2">Uncharacterized protein</fullName>
    </submittedName>
</protein>
<dbReference type="EMBL" id="CABDUW010001102">
    <property type="protein sequence ID" value="VTJ78655.1"/>
    <property type="molecule type" value="Genomic_DNA"/>
</dbReference>
<proteinExistence type="predicted"/>
<evidence type="ECO:0000313" key="2">
    <source>
        <dbReference type="EMBL" id="VTJ78655.1"/>
    </source>
</evidence>
<dbReference type="Proteomes" id="UP000335636">
    <property type="component" value="Unassembled WGS sequence"/>
</dbReference>
<feature type="compositionally biased region" description="Basic residues" evidence="1">
    <location>
        <begin position="52"/>
        <end position="63"/>
    </location>
</feature>
<evidence type="ECO:0000313" key="3">
    <source>
        <dbReference type="Proteomes" id="UP000335636"/>
    </source>
</evidence>
<dbReference type="AlphaFoldDB" id="A0A5E4CA93"/>
<gene>
    <name evidence="2" type="ORF">MONAX_5E023250</name>
</gene>
<organism evidence="2 3">
    <name type="scientific">Marmota monax</name>
    <name type="common">Woodchuck</name>
    <dbReference type="NCBI Taxonomy" id="9995"/>
    <lineage>
        <taxon>Eukaryota</taxon>
        <taxon>Metazoa</taxon>
        <taxon>Chordata</taxon>
        <taxon>Craniata</taxon>
        <taxon>Vertebrata</taxon>
        <taxon>Euteleostomi</taxon>
        <taxon>Mammalia</taxon>
        <taxon>Eutheria</taxon>
        <taxon>Euarchontoglires</taxon>
        <taxon>Glires</taxon>
        <taxon>Rodentia</taxon>
        <taxon>Sciuromorpha</taxon>
        <taxon>Sciuridae</taxon>
        <taxon>Xerinae</taxon>
        <taxon>Marmotini</taxon>
        <taxon>Marmota</taxon>
    </lineage>
</organism>
<feature type="compositionally biased region" description="Basic and acidic residues" evidence="1">
    <location>
        <begin position="41"/>
        <end position="51"/>
    </location>
</feature>
<comment type="caution">
    <text evidence="2">The sequence shown here is derived from an EMBL/GenBank/DDBJ whole genome shotgun (WGS) entry which is preliminary data.</text>
</comment>
<evidence type="ECO:0000256" key="1">
    <source>
        <dbReference type="SAM" id="MobiDB-lite"/>
    </source>
</evidence>
<name>A0A5E4CA93_MARMO</name>
<accession>A0A5E4CA93</accession>
<sequence length="63" mass="7319">VANCFAEILLHQFVNRYASRSRAHITAYKERRCNTASRGRWGRDETRDVTRGRVKGQHRSGDT</sequence>
<feature type="non-terminal residue" evidence="2">
    <location>
        <position position="1"/>
    </location>
</feature>
<reference evidence="2" key="1">
    <citation type="submission" date="2019-04" db="EMBL/GenBank/DDBJ databases">
        <authorList>
            <person name="Alioto T."/>
            <person name="Alioto T."/>
        </authorList>
    </citation>
    <scope>NUCLEOTIDE SEQUENCE [LARGE SCALE GENOMIC DNA]</scope>
</reference>
<keyword evidence="3" id="KW-1185">Reference proteome</keyword>
<feature type="region of interest" description="Disordered" evidence="1">
    <location>
        <begin position="36"/>
        <end position="63"/>
    </location>
</feature>